<dbReference type="Proteomes" id="UP000680679">
    <property type="component" value="Chromosome"/>
</dbReference>
<dbReference type="SUPFAM" id="SSF52540">
    <property type="entry name" value="P-loop containing nucleoside triphosphate hydrolases"/>
    <property type="match status" value="1"/>
</dbReference>
<dbReference type="Pfam" id="PF13401">
    <property type="entry name" value="AAA_22"/>
    <property type="match status" value="1"/>
</dbReference>
<feature type="region of interest" description="Disordered" evidence="1">
    <location>
        <begin position="361"/>
        <end position="393"/>
    </location>
</feature>
<dbReference type="InterPro" id="IPR036366">
    <property type="entry name" value="PGBDSf"/>
</dbReference>
<organism evidence="4 5">
    <name type="scientific">Allochromatium tepidum</name>
    <dbReference type="NCBI Taxonomy" id="553982"/>
    <lineage>
        <taxon>Bacteria</taxon>
        <taxon>Pseudomonadati</taxon>
        <taxon>Pseudomonadota</taxon>
        <taxon>Gammaproteobacteria</taxon>
        <taxon>Chromatiales</taxon>
        <taxon>Chromatiaceae</taxon>
        <taxon>Allochromatium</taxon>
    </lineage>
</organism>
<dbReference type="InterPro" id="IPR003593">
    <property type="entry name" value="AAA+_ATPase"/>
</dbReference>
<feature type="domain" description="AAA+ ATPase" evidence="3">
    <location>
        <begin position="42"/>
        <end position="196"/>
    </location>
</feature>
<dbReference type="EMBL" id="AP024563">
    <property type="protein sequence ID" value="BCU06171.1"/>
    <property type="molecule type" value="Genomic_DNA"/>
</dbReference>
<protein>
    <submittedName>
        <fullName evidence="4">ATPase AAA</fullName>
    </submittedName>
</protein>
<evidence type="ECO:0000256" key="2">
    <source>
        <dbReference type="SAM" id="Phobius"/>
    </source>
</evidence>
<evidence type="ECO:0000256" key="1">
    <source>
        <dbReference type="SAM" id="MobiDB-lite"/>
    </source>
</evidence>
<sequence>MYPKYFGLKEPSFSIAPDPRYLFLSDQHREALAHLLYGANESGGFVLLTGEVGTGKTTVCRAFLEQLPEGVDVALVLNPVQSPNELLTNICEEFRIELPRGKRSNKVLIDALNGFLLHAYANGRRPLLIIDEAQNLPRQALEQVRLLTNLETTKHKLLQIFLIGQPELRRLLETQALRQLDQRITARFHLTPLDLEETGDYIRHRLAVAGVDRPLFTARAIRRIHEYSGGIPRVINILCDRALLGACVTRGSQVDPGIVAKAAREVRGEAFDDPPPRSPRRLVLIALVSFLLATLVGLLAQTLLTSERRALLAGWWSGETSFMALVGSVVPSASAPALDEAATGVDDPAQVEALPEPGARLADEPVSASPVAAPEAPAVPDSQTETPAAPKASARAAPVSIASLALSESEAMRVLLRRWGLDLRTIGAGDPCTHIRPFGLGCESEQGRLSHVRFFNLPALLRLADRDGAPRYLVLGELGADVATLDRPDGRARVPVGELESAWSGDYRLVWQLPPGGSTLLRQGAVGEEVRWLRDLLSRVPGLAMLPGPADRFDVTLESALRAFQASKGLTADGIAGPRTFMALYQSIGLDGIPRLDENLATTVSMEVAP</sequence>
<name>A0ABM7QK58_9GAMM</name>
<dbReference type="Gene3D" id="3.90.70.10">
    <property type="entry name" value="Cysteine proteinases"/>
    <property type="match status" value="1"/>
</dbReference>
<dbReference type="SMART" id="SM00382">
    <property type="entry name" value="AAA"/>
    <property type="match status" value="1"/>
</dbReference>
<dbReference type="Gene3D" id="3.40.50.300">
    <property type="entry name" value="P-loop containing nucleotide triphosphate hydrolases"/>
    <property type="match status" value="1"/>
</dbReference>
<gene>
    <name evidence="4" type="primary">gspA</name>
    <name evidence="4" type="ORF">Atep_08480</name>
</gene>
<evidence type="ECO:0000259" key="3">
    <source>
        <dbReference type="SMART" id="SM00382"/>
    </source>
</evidence>
<dbReference type="Pfam" id="PF01471">
    <property type="entry name" value="PG_binding_1"/>
    <property type="match status" value="1"/>
</dbReference>
<dbReference type="PANTHER" id="PTHR35894:SF1">
    <property type="entry name" value="PHOSPHORIBULOKINASE _ URIDINE KINASE FAMILY"/>
    <property type="match status" value="1"/>
</dbReference>
<keyword evidence="2" id="KW-1133">Transmembrane helix</keyword>
<feature type="transmembrane region" description="Helical" evidence="2">
    <location>
        <begin position="282"/>
        <end position="304"/>
    </location>
</feature>
<dbReference type="Gene3D" id="1.10.101.10">
    <property type="entry name" value="PGBD-like superfamily/PGBD"/>
    <property type="match status" value="1"/>
</dbReference>
<dbReference type="InterPro" id="IPR036365">
    <property type="entry name" value="PGBD-like_sf"/>
</dbReference>
<proteinExistence type="predicted"/>
<dbReference type="SUPFAM" id="SSF47090">
    <property type="entry name" value="PGBD-like"/>
    <property type="match status" value="1"/>
</dbReference>
<keyword evidence="2" id="KW-0812">Transmembrane</keyword>
<dbReference type="InterPro" id="IPR049945">
    <property type="entry name" value="AAA_22"/>
</dbReference>
<dbReference type="CDD" id="cd00009">
    <property type="entry name" value="AAA"/>
    <property type="match status" value="1"/>
</dbReference>
<evidence type="ECO:0000313" key="4">
    <source>
        <dbReference type="EMBL" id="BCU06171.1"/>
    </source>
</evidence>
<dbReference type="InterPro" id="IPR052026">
    <property type="entry name" value="ExeA_AAA_ATPase_DNA-bind"/>
</dbReference>
<accession>A0ABM7QK58</accession>
<dbReference type="PANTHER" id="PTHR35894">
    <property type="entry name" value="GENERAL SECRETION PATHWAY PROTEIN A-RELATED"/>
    <property type="match status" value="1"/>
</dbReference>
<keyword evidence="2" id="KW-0472">Membrane</keyword>
<evidence type="ECO:0000313" key="5">
    <source>
        <dbReference type="Proteomes" id="UP000680679"/>
    </source>
</evidence>
<dbReference type="InterPro" id="IPR027417">
    <property type="entry name" value="P-loop_NTPase"/>
</dbReference>
<reference evidence="4 5" key="1">
    <citation type="submission" date="2021-04" db="EMBL/GenBank/DDBJ databases">
        <title>Complete genome sequencing of Allochromatium tepidum strain NZ.</title>
        <authorList>
            <person name="Tsukatani Y."/>
            <person name="Mori H."/>
        </authorList>
    </citation>
    <scope>NUCLEOTIDE SEQUENCE [LARGE SCALE GENOMIC DNA]</scope>
    <source>
        <strain evidence="4 5">NZ</strain>
    </source>
</reference>
<dbReference type="InterPro" id="IPR002477">
    <property type="entry name" value="Peptidoglycan-bd-like"/>
</dbReference>
<dbReference type="RefSeq" id="WP_213380426.1">
    <property type="nucleotide sequence ID" value="NZ_AP024563.1"/>
</dbReference>
<feature type="compositionally biased region" description="Low complexity" evidence="1">
    <location>
        <begin position="364"/>
        <end position="393"/>
    </location>
</feature>
<keyword evidence="5" id="KW-1185">Reference proteome</keyword>